<feature type="binding site" evidence="8 10">
    <location>
        <position position="107"/>
    </location>
    <ligand>
        <name>substrate</name>
    </ligand>
</feature>
<proteinExistence type="inferred from homology"/>
<evidence type="ECO:0000256" key="7">
    <source>
        <dbReference type="ARBA" id="ARBA00047464"/>
    </source>
</evidence>
<accession>A0A0V8RZ19</accession>
<protein>
    <recommendedName>
        <fullName evidence="3 8">Glutamyl-tRNA reductase</fullName>
        <shortName evidence="8">GluTR</shortName>
        <ecNumber evidence="3 8">1.2.1.70</ecNumber>
    </recommendedName>
</protein>
<evidence type="ECO:0000313" key="16">
    <source>
        <dbReference type="EMBL" id="KSW13297.1"/>
    </source>
</evidence>
<comment type="subunit">
    <text evidence="8">Homodimer.</text>
</comment>
<dbReference type="NCBIfam" id="NF000750">
    <property type="entry name" value="PRK00045.3-4"/>
    <property type="match status" value="1"/>
</dbReference>
<evidence type="ECO:0000313" key="17">
    <source>
        <dbReference type="Proteomes" id="UP000054686"/>
    </source>
</evidence>
<comment type="domain">
    <text evidence="8">Possesses an unusual extended V-shaped dimeric structure with each monomer consisting of three distinct domains arranged along a curved 'spinal' alpha-helix. The N-terminal catalytic domain specifically recognizes the glutamate moiety of the substrate. The second domain is the NADPH-binding domain, and the third C-terminal domain is responsible for dimerization.</text>
</comment>
<dbReference type="PIRSF" id="PIRSF000445">
    <property type="entry name" value="4pyrrol_synth_GluRdtase"/>
    <property type="match status" value="1"/>
</dbReference>
<feature type="domain" description="Quinate/shikimate 5-dehydrogenase/glutamyl-tRNA reductase" evidence="14">
    <location>
        <begin position="171"/>
        <end position="295"/>
    </location>
</feature>
<evidence type="ECO:0000259" key="13">
    <source>
        <dbReference type="Pfam" id="PF00745"/>
    </source>
</evidence>
<dbReference type="PANTHER" id="PTHR43013">
    <property type="entry name" value="GLUTAMYL-TRNA REDUCTASE"/>
    <property type="match status" value="1"/>
</dbReference>
<evidence type="ECO:0000256" key="3">
    <source>
        <dbReference type="ARBA" id="ARBA00012970"/>
    </source>
</evidence>
<feature type="binding site" evidence="8 11">
    <location>
        <begin position="187"/>
        <end position="192"/>
    </location>
    <ligand>
        <name>NADP(+)</name>
        <dbReference type="ChEBI" id="CHEBI:58349"/>
    </ligand>
</feature>
<name>A0A0V8RZ19_9ACTO</name>
<feature type="active site" description="Nucleophile" evidence="8 9">
    <location>
        <position position="47"/>
    </location>
</feature>
<comment type="similarity">
    <text evidence="2 8">Belongs to the glutamyl-tRNA reductase family.</text>
</comment>
<comment type="pathway">
    <text evidence="1 8">Porphyrin-containing compound metabolism; protoporphyrin-IX biosynthesis; 5-aminolevulinate from L-glutamyl-tRNA(Glu): step 1/2.</text>
</comment>
<feature type="binding site" evidence="8 10">
    <location>
        <begin position="46"/>
        <end position="49"/>
    </location>
    <ligand>
        <name>substrate</name>
    </ligand>
</feature>
<evidence type="ECO:0000256" key="9">
    <source>
        <dbReference type="PIRSR" id="PIRSR000445-1"/>
    </source>
</evidence>
<keyword evidence="4 8" id="KW-0521">NADP</keyword>
<evidence type="ECO:0000256" key="2">
    <source>
        <dbReference type="ARBA" id="ARBA00005916"/>
    </source>
</evidence>
<evidence type="ECO:0000259" key="15">
    <source>
        <dbReference type="Pfam" id="PF05201"/>
    </source>
</evidence>
<dbReference type="Pfam" id="PF05201">
    <property type="entry name" value="GlutR_N"/>
    <property type="match status" value="1"/>
</dbReference>
<dbReference type="InterPro" id="IPR015895">
    <property type="entry name" value="4pyrrol_synth_GluRdtase_N"/>
</dbReference>
<dbReference type="InterPro" id="IPR015896">
    <property type="entry name" value="4pyrrol_synth_GluRdtase_dimer"/>
</dbReference>
<keyword evidence="6 8" id="KW-0627">Porphyrin biosynthesis</keyword>
<dbReference type="Pfam" id="PF01488">
    <property type="entry name" value="Shikimate_DH"/>
    <property type="match status" value="1"/>
</dbReference>
<dbReference type="InterPro" id="IPR036291">
    <property type="entry name" value="NAD(P)-bd_dom_sf"/>
</dbReference>
<dbReference type="InterPro" id="IPR000343">
    <property type="entry name" value="4pyrrol_synth_GluRdtase"/>
</dbReference>
<reference evidence="16 17" key="1">
    <citation type="submission" date="2015-10" db="EMBL/GenBank/DDBJ databases">
        <title>Draft Genome of Actinomyces odontolyticus subsp. actinosynbacter strain XH001.</title>
        <authorList>
            <person name="Mclean J.S."/>
            <person name="He X."/>
        </authorList>
    </citation>
    <scope>NUCLEOTIDE SEQUENCE [LARGE SCALE GENOMIC DNA]</scope>
    <source>
        <strain evidence="16 17">XH001</strain>
    </source>
</reference>
<dbReference type="HAMAP" id="MF_00087">
    <property type="entry name" value="Glu_tRNA_reductase"/>
    <property type="match status" value="1"/>
</dbReference>
<dbReference type="Gene3D" id="3.40.50.720">
    <property type="entry name" value="NAD(P)-binding Rossmann-like Domain"/>
    <property type="match status" value="1"/>
</dbReference>
<dbReference type="GO" id="GO:0008883">
    <property type="term" value="F:glutamyl-tRNA reductase activity"/>
    <property type="evidence" value="ECO:0007669"/>
    <property type="project" value="UniProtKB-UniRule"/>
</dbReference>
<keyword evidence="5 8" id="KW-0560">Oxidoreductase</keyword>
<evidence type="ECO:0000256" key="4">
    <source>
        <dbReference type="ARBA" id="ARBA00022857"/>
    </source>
</evidence>
<dbReference type="InterPro" id="IPR036453">
    <property type="entry name" value="GluRdtase_dimer_dom_sf"/>
</dbReference>
<dbReference type="Gene3D" id="3.30.460.30">
    <property type="entry name" value="Glutamyl-tRNA reductase, N-terminal domain"/>
    <property type="match status" value="1"/>
</dbReference>
<dbReference type="GO" id="GO:0050661">
    <property type="term" value="F:NADP binding"/>
    <property type="evidence" value="ECO:0007669"/>
    <property type="project" value="InterPro"/>
</dbReference>
<dbReference type="SUPFAM" id="SSF69742">
    <property type="entry name" value="Glutamyl tRNA-reductase catalytic, N-terminal domain"/>
    <property type="match status" value="1"/>
</dbReference>
<feature type="domain" description="Glutamyl-tRNA reductase N-terminal" evidence="15">
    <location>
        <begin position="7"/>
        <end position="154"/>
    </location>
</feature>
<evidence type="ECO:0000256" key="6">
    <source>
        <dbReference type="ARBA" id="ARBA00023244"/>
    </source>
</evidence>
<feature type="domain" description="Tetrapyrrole biosynthesis glutamyl-tRNA reductase dimerisation" evidence="13">
    <location>
        <begin position="308"/>
        <end position="396"/>
    </location>
</feature>
<organism evidence="16 17">
    <name type="scientific">Schaalia odontolytica</name>
    <dbReference type="NCBI Taxonomy" id="1660"/>
    <lineage>
        <taxon>Bacteria</taxon>
        <taxon>Bacillati</taxon>
        <taxon>Actinomycetota</taxon>
        <taxon>Actinomycetes</taxon>
        <taxon>Actinomycetales</taxon>
        <taxon>Actinomycetaceae</taxon>
        <taxon>Schaalia</taxon>
    </lineage>
</organism>
<dbReference type="GO" id="GO:0019353">
    <property type="term" value="P:protoporphyrinogen IX biosynthetic process from glutamate"/>
    <property type="evidence" value="ECO:0007669"/>
    <property type="project" value="TreeGrafter"/>
</dbReference>
<evidence type="ECO:0000256" key="8">
    <source>
        <dbReference type="HAMAP-Rule" id="MF_00087"/>
    </source>
</evidence>
<dbReference type="Pfam" id="PF00745">
    <property type="entry name" value="GlutR_dimer"/>
    <property type="match status" value="1"/>
</dbReference>
<dbReference type="InterPro" id="IPR036343">
    <property type="entry name" value="GluRdtase_N_sf"/>
</dbReference>
<evidence type="ECO:0000256" key="1">
    <source>
        <dbReference type="ARBA" id="ARBA00005059"/>
    </source>
</evidence>
<evidence type="ECO:0000256" key="12">
    <source>
        <dbReference type="SAM" id="MobiDB-lite"/>
    </source>
</evidence>
<dbReference type="SUPFAM" id="SSF69075">
    <property type="entry name" value="Glutamyl tRNA-reductase dimerization domain"/>
    <property type="match status" value="1"/>
</dbReference>
<sequence>MTIHVLSADHRYTPLDDIARLSSADDLGPTLMRALPHARGVMVLRTCNRVTIYIDAPASSDPHTLKDAVERELATASHAPREDVRLRHLWGRDGLVDLFSTAAGLESMVIGEREIAGQMRRAARTAWEDGTLSCDLGRAAERASATSRRVATETGLAGAGRSVVAVGLDMAFRHLSAWDDTRVLIVGTGAYAGATVSALHALGASDVSVYSTSGRAREFAEGRGIGWVDAADLPSALECADLVVTCRGLGSPVLTRDMAAQAGPTVVLDLALMRDTESSVASLPNVTLIDLPTIQASVPAADADALTRARAIIDEEVSSFERGLGARSMDPVVRHLRSRVFRIVEEEIDHLGDAPLSTDDAARALRHLAARLIHNPTVMARRAGEESQQERYLEALGVVLGIDETALISGDDAAPHAFSPGDHGRSRGGVCPHDVHTLGA</sequence>
<dbReference type="Proteomes" id="UP000054686">
    <property type="component" value="Unassembled WGS sequence"/>
</dbReference>
<comment type="catalytic activity">
    <reaction evidence="7 8">
        <text>(S)-4-amino-5-oxopentanoate + tRNA(Glu) + NADP(+) = L-glutamyl-tRNA(Glu) + NADPH + H(+)</text>
        <dbReference type="Rhea" id="RHEA:12344"/>
        <dbReference type="Rhea" id="RHEA-COMP:9663"/>
        <dbReference type="Rhea" id="RHEA-COMP:9680"/>
        <dbReference type="ChEBI" id="CHEBI:15378"/>
        <dbReference type="ChEBI" id="CHEBI:57501"/>
        <dbReference type="ChEBI" id="CHEBI:57783"/>
        <dbReference type="ChEBI" id="CHEBI:58349"/>
        <dbReference type="ChEBI" id="CHEBI:78442"/>
        <dbReference type="ChEBI" id="CHEBI:78520"/>
        <dbReference type="EC" id="1.2.1.70"/>
    </reaction>
</comment>
<feature type="binding site" evidence="8 10">
    <location>
        <begin position="112"/>
        <end position="114"/>
    </location>
    <ligand>
        <name>substrate</name>
    </ligand>
</feature>
<dbReference type="UniPathway" id="UPA00251">
    <property type="reaction ID" value="UER00316"/>
</dbReference>
<dbReference type="InterPro" id="IPR006151">
    <property type="entry name" value="Shikm_DH/Glu-tRNA_Rdtase"/>
</dbReference>
<comment type="function">
    <text evidence="8">Catalyzes the NADPH-dependent reduction of glutamyl-tRNA(Glu) to glutamate 1-semialdehyde (GSA).</text>
</comment>
<dbReference type="EMBL" id="LLVT01000001">
    <property type="protein sequence ID" value="KSW13297.1"/>
    <property type="molecule type" value="Genomic_DNA"/>
</dbReference>
<dbReference type="RefSeq" id="WP_060566074.1">
    <property type="nucleotide sequence ID" value="NZ_CP040006.1"/>
</dbReference>
<feature type="region of interest" description="Disordered" evidence="12">
    <location>
        <begin position="413"/>
        <end position="440"/>
    </location>
</feature>
<comment type="caution">
    <text evidence="8">Lacks conserved residue(s) required for the propagation of feature annotation.</text>
</comment>
<dbReference type="EC" id="1.2.1.70" evidence="3 8"/>
<dbReference type="PANTHER" id="PTHR43013:SF1">
    <property type="entry name" value="GLUTAMYL-TRNA REDUCTASE"/>
    <property type="match status" value="1"/>
</dbReference>
<dbReference type="AlphaFoldDB" id="A0A0V8RZ19"/>
<evidence type="ECO:0000256" key="5">
    <source>
        <dbReference type="ARBA" id="ARBA00023002"/>
    </source>
</evidence>
<comment type="caution">
    <text evidence="16">The sequence shown here is derived from an EMBL/GenBank/DDBJ whole genome shotgun (WGS) entry which is preliminary data.</text>
</comment>
<dbReference type="OrthoDB" id="110209at2"/>
<evidence type="ECO:0000256" key="10">
    <source>
        <dbReference type="PIRSR" id="PIRSR000445-2"/>
    </source>
</evidence>
<gene>
    <name evidence="8" type="primary">hemA</name>
    <name evidence="16" type="ORF">APY09_02790</name>
</gene>
<evidence type="ECO:0000256" key="11">
    <source>
        <dbReference type="PIRSR" id="PIRSR000445-3"/>
    </source>
</evidence>
<feature type="binding site" evidence="8 10">
    <location>
        <position position="118"/>
    </location>
    <ligand>
        <name>substrate</name>
    </ligand>
</feature>
<comment type="miscellaneous">
    <text evidence="8">During catalysis, the active site Cys acts as a nucleophile attacking the alpha-carbonyl group of tRNA-bound glutamate with the formation of a thioester intermediate between enzyme and glutamate, and the concomitant release of tRNA(Glu). The thioester intermediate is finally reduced by direct hydride transfer from NADPH, to form the product GSA.</text>
</comment>
<evidence type="ECO:0000259" key="14">
    <source>
        <dbReference type="Pfam" id="PF01488"/>
    </source>
</evidence>
<dbReference type="SUPFAM" id="SSF51735">
    <property type="entry name" value="NAD(P)-binding Rossmann-fold domains"/>
    <property type="match status" value="1"/>
</dbReference>